<dbReference type="Gene3D" id="3.40.50.720">
    <property type="entry name" value="NAD(P)-binding Rossmann-like Domain"/>
    <property type="match status" value="1"/>
</dbReference>
<dbReference type="Proteomes" id="UP001337655">
    <property type="component" value="Unassembled WGS sequence"/>
</dbReference>
<dbReference type="Pfam" id="PF00106">
    <property type="entry name" value="adh_short"/>
    <property type="match status" value="1"/>
</dbReference>
<dbReference type="InterPro" id="IPR036291">
    <property type="entry name" value="NAD(P)-bd_dom_sf"/>
</dbReference>
<dbReference type="PANTHER" id="PTHR43157">
    <property type="entry name" value="PHOSPHATIDYLINOSITOL-GLYCAN BIOSYNTHESIS CLASS F PROTEIN-RELATED"/>
    <property type="match status" value="1"/>
</dbReference>
<comment type="caution">
    <text evidence="2">The sequence shown here is derived from an EMBL/GenBank/DDBJ whole genome shotgun (WGS) entry which is preliminary data.</text>
</comment>
<evidence type="ECO:0000313" key="2">
    <source>
        <dbReference type="EMBL" id="KAK5171855.1"/>
    </source>
</evidence>
<accession>A0AAV9PDT9</accession>
<keyword evidence="1" id="KW-0560">Oxidoreductase</keyword>
<reference evidence="2 3" key="1">
    <citation type="submission" date="2023-08" db="EMBL/GenBank/DDBJ databases">
        <title>Black Yeasts Isolated from many extreme environments.</title>
        <authorList>
            <person name="Coleine C."/>
            <person name="Stajich J.E."/>
            <person name="Selbmann L."/>
        </authorList>
    </citation>
    <scope>NUCLEOTIDE SEQUENCE [LARGE SCALE GENOMIC DNA]</scope>
    <source>
        <strain evidence="2 3">CCFEE 5935</strain>
    </source>
</reference>
<dbReference type="InterPro" id="IPR002347">
    <property type="entry name" value="SDR_fam"/>
</dbReference>
<sequence length="312" mass="34727">MSNRSCDKTASFTEKDIPDLTGYVVIVTGGNSGIGLQTAQQLALRNARVCIASRSEQRVRQAIDQMRKSNPGQRLDLRFLELDLQDLASVKATAKAFALLEEKLDILVHNAGVMATPYQLTKDGYERQWQVNYLSPFLMTYYLLPLLLRAAAQSGRQDRARVVNVSSDMAFALGPKKILWDDVNMTKTKGMLELQKRYSHSKQAAIRSAKELNDRYSSQGVTAYSVHPGIIKSNLQQANGTFIGKVSQLSVALLAKTTPLEGSYNTLFCATSSEAPKFQGSYFEPVGKRSPKAETWLNEKDDNARLWNYSEA</sequence>
<keyword evidence="3" id="KW-1185">Reference proteome</keyword>
<name>A0AAV9PDT9_9PEZI</name>
<dbReference type="GO" id="GO:0016491">
    <property type="term" value="F:oxidoreductase activity"/>
    <property type="evidence" value="ECO:0007669"/>
    <property type="project" value="UniProtKB-KW"/>
</dbReference>
<gene>
    <name evidence="2" type="ORF">LTR77_003491</name>
</gene>
<dbReference type="PRINTS" id="PR00081">
    <property type="entry name" value="GDHRDH"/>
</dbReference>
<evidence type="ECO:0000313" key="3">
    <source>
        <dbReference type="Proteomes" id="UP001337655"/>
    </source>
</evidence>
<organism evidence="2 3">
    <name type="scientific">Saxophila tyrrhenica</name>
    <dbReference type="NCBI Taxonomy" id="1690608"/>
    <lineage>
        <taxon>Eukaryota</taxon>
        <taxon>Fungi</taxon>
        <taxon>Dikarya</taxon>
        <taxon>Ascomycota</taxon>
        <taxon>Pezizomycotina</taxon>
        <taxon>Dothideomycetes</taxon>
        <taxon>Dothideomycetidae</taxon>
        <taxon>Mycosphaerellales</taxon>
        <taxon>Extremaceae</taxon>
        <taxon>Saxophila</taxon>
    </lineage>
</organism>
<evidence type="ECO:0000256" key="1">
    <source>
        <dbReference type="ARBA" id="ARBA00023002"/>
    </source>
</evidence>
<dbReference type="PANTHER" id="PTHR43157:SF31">
    <property type="entry name" value="PHOSPHATIDYLINOSITOL-GLYCAN BIOSYNTHESIS CLASS F PROTEIN"/>
    <property type="match status" value="1"/>
</dbReference>
<dbReference type="RefSeq" id="XP_064660699.1">
    <property type="nucleotide sequence ID" value="XM_064800748.1"/>
</dbReference>
<protein>
    <submittedName>
        <fullName evidence="2">Uncharacterized protein</fullName>
    </submittedName>
</protein>
<dbReference type="EMBL" id="JAVRRT010000005">
    <property type="protein sequence ID" value="KAK5171855.1"/>
    <property type="molecule type" value="Genomic_DNA"/>
</dbReference>
<dbReference type="SUPFAM" id="SSF51735">
    <property type="entry name" value="NAD(P)-binding Rossmann-fold domains"/>
    <property type="match status" value="1"/>
</dbReference>
<proteinExistence type="predicted"/>
<dbReference type="GeneID" id="89924838"/>
<dbReference type="AlphaFoldDB" id="A0AAV9PDT9"/>